<comment type="function">
    <text evidence="8">Component of the Mediator complex, a coactivator involved in the regulated transcription of nearly all RNA polymerase II-dependent genes. Mediator functions as a bridge to convey information from gene-specific regulatory proteins to the basal RNA polymerase II transcription machinery. Mediator is recruited to promoters by direct interactions with regulatory proteins and serves as a scaffold for the assembly of a functional preinitiation complex with RNA polymerase II and the general transcription factors.</text>
</comment>
<keyword evidence="8" id="KW-0010">Activator</keyword>
<dbReference type="InterPro" id="IPR038566">
    <property type="entry name" value="Mediator_Med6_sf"/>
</dbReference>
<dbReference type="EMBL" id="KZ613942">
    <property type="protein sequence ID" value="PMD43001.1"/>
    <property type="molecule type" value="Genomic_DNA"/>
</dbReference>
<dbReference type="InterPro" id="IPR007018">
    <property type="entry name" value="Mediator_Med6"/>
</dbReference>
<evidence type="ECO:0000256" key="2">
    <source>
        <dbReference type="ARBA" id="ARBA00007526"/>
    </source>
</evidence>
<organism evidence="10 11">
    <name type="scientific">Hyaloscypha variabilis (strain UAMH 11265 / GT02V1 / F)</name>
    <name type="common">Meliniomyces variabilis</name>
    <dbReference type="NCBI Taxonomy" id="1149755"/>
    <lineage>
        <taxon>Eukaryota</taxon>
        <taxon>Fungi</taxon>
        <taxon>Dikarya</taxon>
        <taxon>Ascomycota</taxon>
        <taxon>Pezizomycotina</taxon>
        <taxon>Leotiomycetes</taxon>
        <taxon>Helotiales</taxon>
        <taxon>Hyaloscyphaceae</taxon>
        <taxon>Hyaloscypha</taxon>
        <taxon>Hyaloscypha variabilis</taxon>
    </lineage>
</organism>
<evidence type="ECO:0000256" key="6">
    <source>
        <dbReference type="ARBA" id="ARBA00023242"/>
    </source>
</evidence>
<feature type="region of interest" description="Disordered" evidence="9">
    <location>
        <begin position="262"/>
        <end position="330"/>
    </location>
</feature>
<dbReference type="GO" id="GO:0006357">
    <property type="term" value="P:regulation of transcription by RNA polymerase II"/>
    <property type="evidence" value="ECO:0007669"/>
    <property type="project" value="InterPro"/>
</dbReference>
<dbReference type="Gene3D" id="3.10.450.580">
    <property type="entry name" value="Mediator complex, subunit Med6"/>
    <property type="match status" value="1"/>
</dbReference>
<evidence type="ECO:0000313" key="10">
    <source>
        <dbReference type="EMBL" id="PMD43001.1"/>
    </source>
</evidence>
<evidence type="ECO:0000256" key="3">
    <source>
        <dbReference type="ARBA" id="ARBA00020634"/>
    </source>
</evidence>
<evidence type="ECO:0000256" key="5">
    <source>
        <dbReference type="ARBA" id="ARBA00023163"/>
    </source>
</evidence>
<dbReference type="Proteomes" id="UP000235786">
    <property type="component" value="Unassembled WGS sequence"/>
</dbReference>
<dbReference type="PANTHER" id="PTHR13104">
    <property type="entry name" value="MED-6-RELATED"/>
    <property type="match status" value="1"/>
</dbReference>
<accession>A0A2J6RWV5</accession>
<gene>
    <name evidence="8" type="primary">MED6</name>
    <name evidence="10" type="ORF">L207DRAFT_454804</name>
</gene>
<comment type="subcellular location">
    <subcellularLocation>
        <location evidence="1 8">Nucleus</location>
    </subcellularLocation>
</comment>
<comment type="subunit">
    <text evidence="8">Component of the Mediator complex.</text>
</comment>
<feature type="compositionally biased region" description="Polar residues" evidence="9">
    <location>
        <begin position="179"/>
        <end position="194"/>
    </location>
</feature>
<sequence length="330" mass="35286">MASQEPPLDEIQWRSPPIAASMQGIHSNSVLFYFANSPFYDPTSNNAILTSQAMFNQNMLPIIQTREAFEGRLRTMNGLEFIVAQEPAEMAPGTGTGVWVIRKQTRRKRPSEDDEIIVHATYFVVGENIYMAPTAADVLGSGMLSVLSSLNKFISTAAALPDFSPALGHTYIPPTTTSRLKSAESQLGQTSKENTPLPDSLQSKKSITTSNNSTYLSSRLLEHTLDITLKYGDEYMDENPITGQPGEFHLSSTGRKEAGKLAVPAAGAKGPLSLASKATPTPPALKTDIPPARKGSKSKESPKTPGTGGPPKPKRRKSKALVSGGGSSAA</sequence>
<evidence type="ECO:0000256" key="8">
    <source>
        <dbReference type="RuleBase" id="RU364143"/>
    </source>
</evidence>
<dbReference type="AlphaFoldDB" id="A0A2J6RWV5"/>
<keyword evidence="4 8" id="KW-0805">Transcription regulation</keyword>
<dbReference type="STRING" id="1149755.A0A2J6RWV5"/>
<evidence type="ECO:0000256" key="1">
    <source>
        <dbReference type="ARBA" id="ARBA00004123"/>
    </source>
</evidence>
<keyword evidence="5 8" id="KW-0804">Transcription</keyword>
<evidence type="ECO:0000256" key="4">
    <source>
        <dbReference type="ARBA" id="ARBA00023015"/>
    </source>
</evidence>
<reference evidence="10 11" key="1">
    <citation type="submission" date="2016-04" db="EMBL/GenBank/DDBJ databases">
        <title>A degradative enzymes factory behind the ericoid mycorrhizal symbiosis.</title>
        <authorList>
            <consortium name="DOE Joint Genome Institute"/>
            <person name="Martino E."/>
            <person name="Morin E."/>
            <person name="Grelet G."/>
            <person name="Kuo A."/>
            <person name="Kohler A."/>
            <person name="Daghino S."/>
            <person name="Barry K."/>
            <person name="Choi C."/>
            <person name="Cichocki N."/>
            <person name="Clum A."/>
            <person name="Copeland A."/>
            <person name="Hainaut M."/>
            <person name="Haridas S."/>
            <person name="Labutti K."/>
            <person name="Lindquist E."/>
            <person name="Lipzen A."/>
            <person name="Khouja H.-R."/>
            <person name="Murat C."/>
            <person name="Ohm R."/>
            <person name="Olson A."/>
            <person name="Spatafora J."/>
            <person name="Veneault-Fourrey C."/>
            <person name="Henrissat B."/>
            <person name="Grigoriev I."/>
            <person name="Martin F."/>
            <person name="Perotto S."/>
        </authorList>
    </citation>
    <scope>NUCLEOTIDE SEQUENCE [LARGE SCALE GENOMIC DNA]</scope>
    <source>
        <strain evidence="10 11">F</strain>
    </source>
</reference>
<feature type="region of interest" description="Disordered" evidence="9">
    <location>
        <begin position="179"/>
        <end position="208"/>
    </location>
</feature>
<dbReference type="GO" id="GO:0016592">
    <property type="term" value="C:mediator complex"/>
    <property type="evidence" value="ECO:0007669"/>
    <property type="project" value="InterPro"/>
</dbReference>
<comment type="similarity">
    <text evidence="2 8">Belongs to the Mediator complex subunit 6 family.</text>
</comment>
<proteinExistence type="inferred from homology"/>
<evidence type="ECO:0000313" key="11">
    <source>
        <dbReference type="Proteomes" id="UP000235786"/>
    </source>
</evidence>
<dbReference type="Pfam" id="PF04934">
    <property type="entry name" value="Med6"/>
    <property type="match status" value="1"/>
</dbReference>
<keyword evidence="11" id="KW-1185">Reference proteome</keyword>
<evidence type="ECO:0000256" key="9">
    <source>
        <dbReference type="SAM" id="MobiDB-lite"/>
    </source>
</evidence>
<keyword evidence="6 8" id="KW-0539">Nucleus</keyword>
<protein>
    <recommendedName>
        <fullName evidence="3 8">Mediator of RNA polymerase II transcription subunit 6</fullName>
    </recommendedName>
    <alternativeName>
        <fullName evidence="7 8">Mediator complex subunit 6</fullName>
    </alternativeName>
</protein>
<dbReference type="OrthoDB" id="344220at2759"/>
<name>A0A2J6RWV5_HYAVF</name>
<evidence type="ECO:0000256" key="7">
    <source>
        <dbReference type="ARBA" id="ARBA00031259"/>
    </source>
</evidence>
<dbReference type="GO" id="GO:0003712">
    <property type="term" value="F:transcription coregulator activity"/>
    <property type="evidence" value="ECO:0007669"/>
    <property type="project" value="InterPro"/>
</dbReference>